<evidence type="ECO:0000256" key="3">
    <source>
        <dbReference type="ARBA" id="ARBA00023002"/>
    </source>
</evidence>
<keyword evidence="3 5" id="KW-0560">Oxidoreductase</keyword>
<comment type="caution">
    <text evidence="7">The sequence shown here is derived from an EMBL/GenBank/DDBJ whole genome shotgun (WGS) entry which is preliminary data.</text>
</comment>
<dbReference type="PROSITE" id="PS51471">
    <property type="entry name" value="FE2OG_OXY"/>
    <property type="match status" value="1"/>
</dbReference>
<dbReference type="PANTHER" id="PTHR10209:SF714">
    <property type="entry name" value="1-AMINOCYCLOPROPANE-1-CARBOXYLATE OXIDASE HOMOLOG 11-RELATED"/>
    <property type="match status" value="1"/>
</dbReference>
<evidence type="ECO:0000256" key="4">
    <source>
        <dbReference type="ARBA" id="ARBA00023004"/>
    </source>
</evidence>
<gene>
    <name evidence="7" type="ORF">COLO4_05605</name>
</gene>
<dbReference type="InterPro" id="IPR005123">
    <property type="entry name" value="Oxoglu/Fe-dep_dioxygenase_dom"/>
</dbReference>
<keyword evidence="8" id="KW-1185">Reference proteome</keyword>
<dbReference type="GO" id="GO:0051213">
    <property type="term" value="F:dioxygenase activity"/>
    <property type="evidence" value="ECO:0007669"/>
    <property type="project" value="UniProtKB-KW"/>
</dbReference>
<dbReference type="Gene3D" id="2.60.120.330">
    <property type="entry name" value="B-lactam Antibiotic, Isopenicillin N Synthase, Chain"/>
    <property type="match status" value="2"/>
</dbReference>
<accession>A0A1R3KQK6</accession>
<evidence type="ECO:0000256" key="2">
    <source>
        <dbReference type="ARBA" id="ARBA00022723"/>
    </source>
</evidence>
<evidence type="ECO:0000313" key="8">
    <source>
        <dbReference type="Proteomes" id="UP000187203"/>
    </source>
</evidence>
<dbReference type="STRING" id="93759.A0A1R3KQK6"/>
<reference evidence="8" key="1">
    <citation type="submission" date="2013-09" db="EMBL/GenBank/DDBJ databases">
        <title>Corchorus olitorius genome sequencing.</title>
        <authorList>
            <person name="Alam M."/>
            <person name="Haque M.S."/>
            <person name="Islam M.S."/>
            <person name="Emdad E.M."/>
            <person name="Islam M.M."/>
            <person name="Ahmed B."/>
            <person name="Halim A."/>
            <person name="Hossen Q.M.M."/>
            <person name="Hossain M.Z."/>
            <person name="Ahmed R."/>
            <person name="Khan M.M."/>
            <person name="Islam R."/>
            <person name="Rashid M.M."/>
            <person name="Khan S.A."/>
            <person name="Rahman M.S."/>
            <person name="Alam M."/>
            <person name="Yahiya A.S."/>
            <person name="Khan M.S."/>
            <person name="Azam M.S."/>
            <person name="Haque T."/>
            <person name="Lashkar M.Z.H."/>
            <person name="Akhand A.I."/>
            <person name="Morshed G."/>
            <person name="Roy S."/>
            <person name="Uddin K.S."/>
            <person name="Rabeya T."/>
            <person name="Hossain A.S."/>
            <person name="Chowdhury A."/>
            <person name="Snigdha A.R."/>
            <person name="Mortoza M.S."/>
            <person name="Matin S.A."/>
            <person name="Hoque S.M.E."/>
            <person name="Islam M.K."/>
            <person name="Roy D.K."/>
            <person name="Haider R."/>
            <person name="Moosa M.M."/>
            <person name="Elias S.M."/>
            <person name="Hasan A.M."/>
            <person name="Jahan S."/>
            <person name="Shafiuddin M."/>
            <person name="Mahmood N."/>
            <person name="Shommy N.S."/>
        </authorList>
    </citation>
    <scope>NUCLEOTIDE SEQUENCE [LARGE SCALE GENOMIC DNA]</scope>
    <source>
        <strain evidence="8">cv. O-4</strain>
    </source>
</reference>
<feature type="domain" description="Fe2OG dioxygenase" evidence="6">
    <location>
        <begin position="186"/>
        <end position="284"/>
    </location>
</feature>
<dbReference type="Pfam" id="PF14226">
    <property type="entry name" value="DIOX_N"/>
    <property type="match status" value="1"/>
</dbReference>
<keyword evidence="7" id="KW-0223">Dioxygenase</keyword>
<dbReference type="OrthoDB" id="288590at2759"/>
<evidence type="ECO:0000259" key="6">
    <source>
        <dbReference type="PROSITE" id="PS51471"/>
    </source>
</evidence>
<dbReference type="AlphaFoldDB" id="A0A1R3KQK6"/>
<evidence type="ECO:0000256" key="1">
    <source>
        <dbReference type="ARBA" id="ARBA00008056"/>
    </source>
</evidence>
<dbReference type="PANTHER" id="PTHR10209">
    <property type="entry name" value="OXIDOREDUCTASE, 2OG-FE II OXYGENASE FAMILY PROTEIN"/>
    <property type="match status" value="1"/>
</dbReference>
<keyword evidence="2 5" id="KW-0479">Metal-binding</keyword>
<proteinExistence type="inferred from homology"/>
<organism evidence="7 8">
    <name type="scientific">Corchorus olitorius</name>
    <dbReference type="NCBI Taxonomy" id="93759"/>
    <lineage>
        <taxon>Eukaryota</taxon>
        <taxon>Viridiplantae</taxon>
        <taxon>Streptophyta</taxon>
        <taxon>Embryophyta</taxon>
        <taxon>Tracheophyta</taxon>
        <taxon>Spermatophyta</taxon>
        <taxon>Magnoliopsida</taxon>
        <taxon>eudicotyledons</taxon>
        <taxon>Gunneridae</taxon>
        <taxon>Pentapetalae</taxon>
        <taxon>rosids</taxon>
        <taxon>malvids</taxon>
        <taxon>Malvales</taxon>
        <taxon>Malvaceae</taxon>
        <taxon>Grewioideae</taxon>
        <taxon>Apeibeae</taxon>
        <taxon>Corchorus</taxon>
    </lineage>
</organism>
<dbReference type="Proteomes" id="UP000187203">
    <property type="component" value="Unassembled WGS sequence"/>
</dbReference>
<dbReference type="Pfam" id="PF03171">
    <property type="entry name" value="2OG-FeII_Oxy"/>
    <property type="match status" value="1"/>
</dbReference>
<comment type="similarity">
    <text evidence="1 5">Belongs to the iron/ascorbate-dependent oxidoreductase family.</text>
</comment>
<evidence type="ECO:0000313" key="7">
    <source>
        <dbReference type="EMBL" id="OMP09329.1"/>
    </source>
</evidence>
<dbReference type="InterPro" id="IPR027443">
    <property type="entry name" value="IPNS-like_sf"/>
</dbReference>
<keyword evidence="4 5" id="KW-0408">Iron</keyword>
<dbReference type="GO" id="GO:0046872">
    <property type="term" value="F:metal ion binding"/>
    <property type="evidence" value="ECO:0007669"/>
    <property type="project" value="UniProtKB-KW"/>
</dbReference>
<dbReference type="InterPro" id="IPR026992">
    <property type="entry name" value="DIOX_N"/>
</dbReference>
<protein>
    <submittedName>
        <fullName evidence="7">Oxoglutarate/iron-dependent dioxygenase</fullName>
    </submittedName>
</protein>
<dbReference type="EMBL" id="AWUE01012376">
    <property type="protein sequence ID" value="OMP09329.1"/>
    <property type="molecule type" value="Genomic_DNA"/>
</dbReference>
<sequence length="338" mass="37738">MGTTPAVYSPLDEDEYEKQFKEFIETKAGVKGVVDSGATKIPRIFIHPPDNRPKPTSTWDDSNCPQPQVPIIDLQGLHNGKRMEIVNELREAASTWGVFQMVNHGVPLATMDKLLDTIRGFNEQPQEVKEGWYSDDVSKPVRLYSSREAVFEYTKCVMQFKDTVSELLSEALGLSGDYLAKTECMDSVTLMCHYYPPCPEPELTMGIPSHTDLNFLTLLLQDDAGGLQVLYQDKWVDVPTIHGAFILNIGDTMQLITNDKLKSVEHRVRVLGSRRISVAAVCLPTSANMVKPYGPIKELVCEKDPPIYRETSFGEYLAYKTSHSSGGSSALVHFKLST</sequence>
<name>A0A1R3KQK6_9ROSI</name>
<dbReference type="InterPro" id="IPR044861">
    <property type="entry name" value="IPNS-like_FE2OG_OXY"/>
</dbReference>
<dbReference type="SUPFAM" id="SSF51197">
    <property type="entry name" value="Clavaminate synthase-like"/>
    <property type="match status" value="1"/>
</dbReference>
<evidence type="ECO:0000256" key="5">
    <source>
        <dbReference type="RuleBase" id="RU003682"/>
    </source>
</evidence>